<sequence>MATISKQLPLFFDNQIELCSAEYDEAEIRKLESLPRYADIPELLGAQVDERRHQRDRYREEMVRQATESLPLLLPDAFREYFALQNMVDAGSGGDGEGGDEQDRKDVISVVSDDKGEGSYKAAERGLSQDEDVYSSQDEDMSETEGGSEGGSEGGLLDFAEGNTRLEGGTGKTRAAVSKQSKFDHVKEETIQAIFRSHTKPSSRMKELVTIKVCFGSLIWPSQT</sequence>
<reference evidence="2" key="1">
    <citation type="submission" date="2023-06" db="EMBL/GenBank/DDBJ databases">
        <title>Genome-scale phylogeny and comparative genomics of the fungal order Sordariales.</title>
        <authorList>
            <consortium name="Lawrence Berkeley National Laboratory"/>
            <person name="Hensen N."/>
            <person name="Bonometti L."/>
            <person name="Westerberg I."/>
            <person name="Brannstrom I.O."/>
            <person name="Guillou S."/>
            <person name="Cros-Aarteil S."/>
            <person name="Calhoun S."/>
            <person name="Haridas S."/>
            <person name="Kuo A."/>
            <person name="Mondo S."/>
            <person name="Pangilinan J."/>
            <person name="Riley R."/>
            <person name="Labutti K."/>
            <person name="Andreopoulos B."/>
            <person name="Lipzen A."/>
            <person name="Chen C."/>
            <person name="Yanf M."/>
            <person name="Daum C."/>
            <person name="Ng V."/>
            <person name="Clum A."/>
            <person name="Steindorff A."/>
            <person name="Ohm R."/>
            <person name="Martin F."/>
            <person name="Silar P."/>
            <person name="Natvig D."/>
            <person name="Lalanne C."/>
            <person name="Gautier V."/>
            <person name="Ament-Velasquez S.L."/>
            <person name="Kruys A."/>
            <person name="Hutchinson M.I."/>
            <person name="Powell A.J."/>
            <person name="Barry K."/>
            <person name="Miller A.N."/>
            <person name="Grigoriev I.V."/>
            <person name="Debuchy R."/>
            <person name="Gladieux P."/>
            <person name="Thoren M.H."/>
            <person name="Johannesson H."/>
        </authorList>
    </citation>
    <scope>NUCLEOTIDE SEQUENCE</scope>
    <source>
        <strain evidence="2">CBS 307.81</strain>
    </source>
</reference>
<organism evidence="2 3">
    <name type="scientific">Cercophora samala</name>
    <dbReference type="NCBI Taxonomy" id="330535"/>
    <lineage>
        <taxon>Eukaryota</taxon>
        <taxon>Fungi</taxon>
        <taxon>Dikarya</taxon>
        <taxon>Ascomycota</taxon>
        <taxon>Pezizomycotina</taxon>
        <taxon>Sordariomycetes</taxon>
        <taxon>Sordariomycetidae</taxon>
        <taxon>Sordariales</taxon>
        <taxon>Lasiosphaeriaceae</taxon>
        <taxon>Cercophora</taxon>
    </lineage>
</organism>
<feature type="compositionally biased region" description="Basic and acidic residues" evidence="1">
    <location>
        <begin position="110"/>
        <end position="128"/>
    </location>
</feature>
<protein>
    <submittedName>
        <fullName evidence="2">Uncharacterized protein</fullName>
    </submittedName>
</protein>
<feature type="compositionally biased region" description="Acidic residues" evidence="1">
    <location>
        <begin position="129"/>
        <end position="143"/>
    </location>
</feature>
<keyword evidence="3" id="KW-1185">Reference proteome</keyword>
<name>A0AA39ZJ49_9PEZI</name>
<comment type="caution">
    <text evidence="2">The sequence shown here is derived from an EMBL/GenBank/DDBJ whole genome shotgun (WGS) entry which is preliminary data.</text>
</comment>
<evidence type="ECO:0000313" key="2">
    <source>
        <dbReference type="EMBL" id="KAK0671963.1"/>
    </source>
</evidence>
<feature type="region of interest" description="Disordered" evidence="1">
    <location>
        <begin position="110"/>
        <end position="181"/>
    </location>
</feature>
<dbReference type="EMBL" id="JAULSY010000017">
    <property type="protein sequence ID" value="KAK0671963.1"/>
    <property type="molecule type" value="Genomic_DNA"/>
</dbReference>
<dbReference type="Proteomes" id="UP001174997">
    <property type="component" value="Unassembled WGS sequence"/>
</dbReference>
<evidence type="ECO:0000256" key="1">
    <source>
        <dbReference type="SAM" id="MobiDB-lite"/>
    </source>
</evidence>
<gene>
    <name evidence="2" type="ORF">QBC41DRAFT_334824</name>
</gene>
<proteinExistence type="predicted"/>
<accession>A0AA39ZJ49</accession>
<evidence type="ECO:0000313" key="3">
    <source>
        <dbReference type="Proteomes" id="UP001174997"/>
    </source>
</evidence>
<dbReference type="AlphaFoldDB" id="A0AA39ZJ49"/>